<protein>
    <submittedName>
        <fullName evidence="8">Zinc transport system permease protein</fullName>
    </submittedName>
</protein>
<evidence type="ECO:0000256" key="6">
    <source>
        <dbReference type="RuleBase" id="RU003943"/>
    </source>
</evidence>
<dbReference type="OrthoDB" id="9798540at2"/>
<feature type="transmembrane region" description="Helical" evidence="7">
    <location>
        <begin position="216"/>
        <end position="238"/>
    </location>
</feature>
<comment type="similarity">
    <text evidence="2 6">Belongs to the ABC-3 integral membrane protein family.</text>
</comment>
<keyword evidence="3 6" id="KW-0812">Transmembrane</keyword>
<dbReference type="InterPro" id="IPR037294">
    <property type="entry name" value="ABC_BtuC-like"/>
</dbReference>
<feature type="transmembrane region" description="Helical" evidence="7">
    <location>
        <begin position="244"/>
        <end position="261"/>
    </location>
</feature>
<dbReference type="GO" id="GO:0043190">
    <property type="term" value="C:ATP-binding cassette (ABC) transporter complex"/>
    <property type="evidence" value="ECO:0007669"/>
    <property type="project" value="InterPro"/>
</dbReference>
<organism evidence="8 9">
    <name type="scientific">Brevinema andersonii</name>
    <dbReference type="NCBI Taxonomy" id="34097"/>
    <lineage>
        <taxon>Bacteria</taxon>
        <taxon>Pseudomonadati</taxon>
        <taxon>Spirochaetota</taxon>
        <taxon>Spirochaetia</taxon>
        <taxon>Brevinematales</taxon>
        <taxon>Brevinemataceae</taxon>
        <taxon>Brevinema</taxon>
    </lineage>
</organism>
<dbReference type="Proteomes" id="UP000240042">
    <property type="component" value="Unassembled WGS sequence"/>
</dbReference>
<feature type="transmembrane region" description="Helical" evidence="7">
    <location>
        <begin position="88"/>
        <end position="106"/>
    </location>
</feature>
<gene>
    <name evidence="8" type="ORF">SAMN02745150_00462</name>
</gene>
<evidence type="ECO:0000256" key="7">
    <source>
        <dbReference type="SAM" id="Phobius"/>
    </source>
</evidence>
<dbReference type="SUPFAM" id="SSF81345">
    <property type="entry name" value="ABC transporter involved in vitamin B12 uptake, BtuC"/>
    <property type="match status" value="1"/>
</dbReference>
<name>A0A1I1DFV0_BREAD</name>
<dbReference type="Pfam" id="PF00950">
    <property type="entry name" value="ABC-3"/>
    <property type="match status" value="1"/>
</dbReference>
<evidence type="ECO:0000256" key="1">
    <source>
        <dbReference type="ARBA" id="ARBA00004141"/>
    </source>
</evidence>
<evidence type="ECO:0000256" key="5">
    <source>
        <dbReference type="ARBA" id="ARBA00023136"/>
    </source>
</evidence>
<keyword evidence="5 7" id="KW-0472">Membrane</keyword>
<dbReference type="STRING" id="34097.SAMN02745150_00462"/>
<comment type="subcellular location">
    <subcellularLocation>
        <location evidence="6">Cell membrane</location>
        <topology evidence="6">Multi-pass membrane protein</topology>
    </subcellularLocation>
    <subcellularLocation>
        <location evidence="1">Membrane</location>
        <topology evidence="1">Multi-pass membrane protein</topology>
    </subcellularLocation>
</comment>
<keyword evidence="4 7" id="KW-1133">Transmembrane helix</keyword>
<proteinExistence type="inferred from homology"/>
<keyword evidence="6" id="KW-0813">Transport</keyword>
<evidence type="ECO:0000313" key="9">
    <source>
        <dbReference type="Proteomes" id="UP000240042"/>
    </source>
</evidence>
<dbReference type="RefSeq" id="WP_092318087.1">
    <property type="nucleotide sequence ID" value="NZ_FOKY01000001.1"/>
</dbReference>
<evidence type="ECO:0000313" key="8">
    <source>
        <dbReference type="EMBL" id="SFB71938.1"/>
    </source>
</evidence>
<dbReference type="Gene3D" id="1.10.3470.10">
    <property type="entry name" value="ABC transporter involved in vitamin B12 uptake, BtuC"/>
    <property type="match status" value="1"/>
</dbReference>
<dbReference type="GO" id="GO:0010043">
    <property type="term" value="P:response to zinc ion"/>
    <property type="evidence" value="ECO:0007669"/>
    <property type="project" value="TreeGrafter"/>
</dbReference>
<feature type="transmembrane region" description="Helical" evidence="7">
    <location>
        <begin position="176"/>
        <end position="209"/>
    </location>
</feature>
<dbReference type="PANTHER" id="PTHR30477:SF0">
    <property type="entry name" value="METAL TRANSPORT SYSTEM MEMBRANE PROTEIN TM_0125-RELATED"/>
    <property type="match status" value="1"/>
</dbReference>
<sequence>MLWQFSFFRYAVGISFVLSILFALISFIIVVRKLSFLAVGTEHAAFGGVGLAKFLGWNVFPVTLGFSMLLTVLAGLSSKKSHLTPETNTSLLFSAAMAFGTMLFSLNRGSGFNLMGFLFGDIIGITHTDLITAVILTSIVIFIIVPAFGKIIYLSFDRQGAIVAGANSDLWDTLVYAALSASIVLGIKLVGVLLVAAMTVLPAAFALLWKKNTIRTLMIAFCFTLFSMLTGVLLSFVWDIAPGSLIVAVAVVIYFAACQLVRQ</sequence>
<dbReference type="InterPro" id="IPR001626">
    <property type="entry name" value="ABC_TroCD"/>
</dbReference>
<feature type="transmembrane region" description="Helical" evidence="7">
    <location>
        <begin position="135"/>
        <end position="156"/>
    </location>
</feature>
<feature type="transmembrane region" description="Helical" evidence="7">
    <location>
        <begin position="51"/>
        <end position="76"/>
    </location>
</feature>
<reference evidence="9" key="1">
    <citation type="submission" date="2016-10" db="EMBL/GenBank/DDBJ databases">
        <authorList>
            <person name="Varghese N."/>
            <person name="Submissions S."/>
        </authorList>
    </citation>
    <scope>NUCLEOTIDE SEQUENCE [LARGE SCALE GENOMIC DNA]</scope>
    <source>
        <strain evidence="9">ATCC 43811</strain>
    </source>
</reference>
<keyword evidence="9" id="KW-1185">Reference proteome</keyword>
<evidence type="ECO:0000256" key="4">
    <source>
        <dbReference type="ARBA" id="ARBA00022989"/>
    </source>
</evidence>
<accession>A0A1I1DFV0</accession>
<feature type="transmembrane region" description="Helical" evidence="7">
    <location>
        <begin position="7"/>
        <end position="31"/>
    </location>
</feature>
<evidence type="ECO:0000256" key="3">
    <source>
        <dbReference type="ARBA" id="ARBA00022692"/>
    </source>
</evidence>
<dbReference type="GO" id="GO:0055085">
    <property type="term" value="P:transmembrane transport"/>
    <property type="evidence" value="ECO:0007669"/>
    <property type="project" value="InterPro"/>
</dbReference>
<dbReference type="EMBL" id="FOKY01000001">
    <property type="protein sequence ID" value="SFB71938.1"/>
    <property type="molecule type" value="Genomic_DNA"/>
</dbReference>
<dbReference type="AlphaFoldDB" id="A0A1I1DFV0"/>
<dbReference type="PANTHER" id="PTHR30477">
    <property type="entry name" value="ABC-TRANSPORTER METAL-BINDING PROTEIN"/>
    <property type="match status" value="1"/>
</dbReference>
<evidence type="ECO:0000256" key="2">
    <source>
        <dbReference type="ARBA" id="ARBA00008034"/>
    </source>
</evidence>